<dbReference type="GeneID" id="17041792"/>
<feature type="domain" description="Deacetylase sirtuin-type" evidence="5">
    <location>
        <begin position="1"/>
        <end position="282"/>
    </location>
</feature>
<gene>
    <name evidence="6" type="ORF">COCSUDRAFT_36598</name>
</gene>
<keyword evidence="3" id="KW-0479">Metal-binding</keyword>
<dbReference type="GO" id="GO:0017136">
    <property type="term" value="F:histone deacetylase activity, NAD-dependent"/>
    <property type="evidence" value="ECO:0007669"/>
    <property type="project" value="TreeGrafter"/>
</dbReference>
<dbReference type="PANTHER" id="PTHR11085">
    <property type="entry name" value="NAD-DEPENDENT PROTEIN DEACYLASE SIRTUIN-5, MITOCHONDRIAL-RELATED"/>
    <property type="match status" value="1"/>
</dbReference>
<comment type="caution">
    <text evidence="6">The sequence shown here is derived from an EMBL/GenBank/DDBJ whole genome shotgun (WGS) entry which is preliminary data.</text>
</comment>
<keyword evidence="3" id="KW-0862">Zinc</keyword>
<evidence type="ECO:0000313" key="7">
    <source>
        <dbReference type="Proteomes" id="UP000007264"/>
    </source>
</evidence>
<feature type="chain" id="PRO_5003636571" evidence="4">
    <location>
        <begin position="20"/>
        <end position="282"/>
    </location>
</feature>
<protein>
    <submittedName>
        <fullName evidence="6">Histone deacetylase</fullName>
    </submittedName>
</protein>
<dbReference type="PROSITE" id="PS50305">
    <property type="entry name" value="SIRTUIN"/>
    <property type="match status" value="1"/>
</dbReference>
<feature type="active site" description="Proton acceptor" evidence="3">
    <location>
        <position position="109"/>
    </location>
</feature>
<keyword evidence="4" id="KW-0732">Signal</keyword>
<dbReference type="KEGG" id="csl:COCSUDRAFT_36598"/>
<evidence type="ECO:0000256" key="4">
    <source>
        <dbReference type="SAM" id="SignalP"/>
    </source>
</evidence>
<evidence type="ECO:0000259" key="5">
    <source>
        <dbReference type="PROSITE" id="PS50305"/>
    </source>
</evidence>
<evidence type="ECO:0000256" key="1">
    <source>
        <dbReference type="ARBA" id="ARBA00022679"/>
    </source>
</evidence>
<reference evidence="6 7" key="1">
    <citation type="journal article" date="2012" name="Genome Biol.">
        <title>The genome of the polar eukaryotic microalga coccomyxa subellipsoidea reveals traits of cold adaptation.</title>
        <authorList>
            <person name="Blanc G."/>
            <person name="Agarkova I."/>
            <person name="Grimwood J."/>
            <person name="Kuo A."/>
            <person name="Brueggeman A."/>
            <person name="Dunigan D."/>
            <person name="Gurnon J."/>
            <person name="Ladunga I."/>
            <person name="Lindquist E."/>
            <person name="Lucas S."/>
            <person name="Pangilinan J."/>
            <person name="Proschold T."/>
            <person name="Salamov A."/>
            <person name="Schmutz J."/>
            <person name="Weeks D."/>
            <person name="Yamada T."/>
            <person name="Claverie J.M."/>
            <person name="Grigoriev I."/>
            <person name="Van Etten J."/>
            <person name="Lomsadze A."/>
            <person name="Borodovsky M."/>
        </authorList>
    </citation>
    <scope>NUCLEOTIDE SEQUENCE [LARGE SCALE GENOMIC DNA]</scope>
    <source>
        <strain evidence="6 7">C-169</strain>
    </source>
</reference>
<dbReference type="Proteomes" id="UP000007264">
    <property type="component" value="Unassembled WGS sequence"/>
</dbReference>
<dbReference type="RefSeq" id="XP_005648344.1">
    <property type="nucleotide sequence ID" value="XM_005648287.1"/>
</dbReference>
<dbReference type="GO" id="GO:0046872">
    <property type="term" value="F:metal ion binding"/>
    <property type="evidence" value="ECO:0007669"/>
    <property type="project" value="UniProtKB-KW"/>
</dbReference>
<dbReference type="InterPro" id="IPR026591">
    <property type="entry name" value="Sirtuin_cat_small_dom_sf"/>
</dbReference>
<dbReference type="EMBL" id="AGSI01000007">
    <property type="protein sequence ID" value="EIE23800.1"/>
    <property type="molecule type" value="Genomic_DNA"/>
</dbReference>
<dbReference type="SUPFAM" id="SSF52467">
    <property type="entry name" value="DHS-like NAD/FAD-binding domain"/>
    <property type="match status" value="1"/>
</dbReference>
<organism evidence="6 7">
    <name type="scientific">Coccomyxa subellipsoidea (strain C-169)</name>
    <name type="common">Green microalga</name>
    <dbReference type="NCBI Taxonomy" id="574566"/>
    <lineage>
        <taxon>Eukaryota</taxon>
        <taxon>Viridiplantae</taxon>
        <taxon>Chlorophyta</taxon>
        <taxon>core chlorophytes</taxon>
        <taxon>Trebouxiophyceae</taxon>
        <taxon>Trebouxiophyceae incertae sedis</taxon>
        <taxon>Coccomyxaceae</taxon>
        <taxon>Coccomyxa</taxon>
        <taxon>Coccomyxa subellipsoidea</taxon>
    </lineage>
</organism>
<dbReference type="eggNOG" id="KOG2683">
    <property type="taxonomic scope" value="Eukaryota"/>
</dbReference>
<dbReference type="PANTHER" id="PTHR11085:SF10">
    <property type="entry name" value="NAD-DEPENDENT PROTEIN DEACYLASE SIRTUIN-5, MITOCHONDRIAL-RELATED"/>
    <property type="match status" value="1"/>
</dbReference>
<dbReference type="OrthoDB" id="424302at2759"/>
<keyword evidence="2" id="KW-0520">NAD</keyword>
<name>I0YZI1_COCSC</name>
<dbReference type="GO" id="GO:0070403">
    <property type="term" value="F:NAD+ binding"/>
    <property type="evidence" value="ECO:0007669"/>
    <property type="project" value="InterPro"/>
</dbReference>
<dbReference type="InterPro" id="IPR026590">
    <property type="entry name" value="Ssirtuin_cat_dom"/>
</dbReference>
<accession>I0YZI1</accession>
<dbReference type="NCBIfam" id="NF003738">
    <property type="entry name" value="PRK05333.1"/>
    <property type="match status" value="1"/>
</dbReference>
<dbReference type="InterPro" id="IPR050134">
    <property type="entry name" value="NAD-dep_sirtuin_deacylases"/>
</dbReference>
<evidence type="ECO:0000256" key="2">
    <source>
        <dbReference type="ARBA" id="ARBA00023027"/>
    </source>
</evidence>
<evidence type="ECO:0000313" key="6">
    <source>
        <dbReference type="EMBL" id="EIE23800.1"/>
    </source>
</evidence>
<dbReference type="InterPro" id="IPR003000">
    <property type="entry name" value="Sirtuin"/>
</dbReference>
<feature type="binding site" evidence="3">
    <location>
        <position position="117"/>
    </location>
    <ligand>
        <name>Zn(2+)</name>
        <dbReference type="ChEBI" id="CHEBI:29105"/>
    </ligand>
</feature>
<feature type="signal peptide" evidence="4">
    <location>
        <begin position="1"/>
        <end position="19"/>
    </location>
</feature>
<dbReference type="AlphaFoldDB" id="I0YZI1"/>
<feature type="binding site" evidence="3">
    <location>
        <position position="183"/>
    </location>
    <ligand>
        <name>Zn(2+)</name>
        <dbReference type="ChEBI" id="CHEBI:29105"/>
    </ligand>
</feature>
<keyword evidence="1" id="KW-0808">Transferase</keyword>
<dbReference type="Gene3D" id="3.30.1600.10">
    <property type="entry name" value="SIR2/SIRT2 'Small Domain"/>
    <property type="match status" value="1"/>
</dbReference>
<proteinExistence type="predicted"/>
<sequence length="282" mass="30238">MVMCRRLLVLTGAGCSTESAVPDYRGPQGAYNTGFKPMTHQQFMASDAARRRYWARSFAGWHEFSGVRPNAAHESLARLQSRGWAQSLITQNVDRLHHKAGSADVIELHGTTHRVICMGCGELSPREPFQEKLAELNPEAAEAGRAFVRRPDGDVDIPVRRPDGDVELQDAGSGFVVPPCPRCEGILKPNVVFFGDGVPPERSARALELAGGCDAMLVVGSSLMVYSAFRLAKAAKAAGAHLGVLTAGPTRADALADIKIEALAGEALSRLAAQPPLLIPRH</sequence>
<dbReference type="Pfam" id="PF02146">
    <property type="entry name" value="SIR2"/>
    <property type="match status" value="1"/>
</dbReference>
<keyword evidence="7" id="KW-1185">Reference proteome</keyword>
<feature type="binding site" evidence="3">
    <location>
        <position position="120"/>
    </location>
    <ligand>
        <name>Zn(2+)</name>
        <dbReference type="ChEBI" id="CHEBI:29105"/>
    </ligand>
</feature>
<feature type="binding site" evidence="3">
    <location>
        <position position="180"/>
    </location>
    <ligand>
        <name>Zn(2+)</name>
        <dbReference type="ChEBI" id="CHEBI:29105"/>
    </ligand>
</feature>
<dbReference type="Gene3D" id="3.40.50.1220">
    <property type="entry name" value="TPP-binding domain"/>
    <property type="match status" value="1"/>
</dbReference>
<evidence type="ECO:0000256" key="3">
    <source>
        <dbReference type="PROSITE-ProRule" id="PRU00236"/>
    </source>
</evidence>
<dbReference type="InterPro" id="IPR029035">
    <property type="entry name" value="DHS-like_NAD/FAD-binding_dom"/>
</dbReference>
<dbReference type="STRING" id="574566.I0YZI1"/>